<dbReference type="InterPro" id="IPR007197">
    <property type="entry name" value="rSAM"/>
</dbReference>
<dbReference type="PROSITE" id="PS51332">
    <property type="entry name" value="B12_BINDING"/>
    <property type="match status" value="1"/>
</dbReference>
<dbReference type="SFLD" id="SFLDG01082">
    <property type="entry name" value="B12-binding_domain_containing"/>
    <property type="match status" value="1"/>
</dbReference>
<evidence type="ECO:0000256" key="6">
    <source>
        <dbReference type="ARBA" id="ARBA00023004"/>
    </source>
</evidence>
<reference evidence="10 11" key="1">
    <citation type="submission" date="2024-09" db="EMBL/GenBank/DDBJ databases">
        <title>Paenibacillus zeirhizospherea sp. nov., isolated from surface of the maize (Zea mays) roots in a horticulture field, Hungary.</title>
        <authorList>
            <person name="Marton D."/>
            <person name="Farkas M."/>
            <person name="Bedics A."/>
            <person name="Toth E."/>
            <person name="Tancsics A."/>
            <person name="Boka K."/>
            <person name="Marati G."/>
            <person name="Kriszt B."/>
            <person name="Cserhati M."/>
        </authorList>
    </citation>
    <scope>NUCLEOTIDE SEQUENCE [LARGE SCALE GENOMIC DNA]</scope>
    <source>
        <strain evidence="10 11">JCM 18446</strain>
    </source>
</reference>
<dbReference type="InterPro" id="IPR006638">
    <property type="entry name" value="Elp3/MiaA/NifB-like_rSAM"/>
</dbReference>
<proteinExistence type="predicted"/>
<evidence type="ECO:0000256" key="3">
    <source>
        <dbReference type="ARBA" id="ARBA00022679"/>
    </source>
</evidence>
<keyword evidence="3" id="KW-0808">Transferase</keyword>
<evidence type="ECO:0000256" key="2">
    <source>
        <dbReference type="ARBA" id="ARBA00022603"/>
    </source>
</evidence>
<dbReference type="Gene3D" id="3.40.50.280">
    <property type="entry name" value="Cobalamin-binding domain"/>
    <property type="match status" value="1"/>
</dbReference>
<protein>
    <submittedName>
        <fullName evidence="10">B12-binding domain-containing radical SAM protein</fullName>
    </submittedName>
</protein>
<evidence type="ECO:0000256" key="7">
    <source>
        <dbReference type="ARBA" id="ARBA00023014"/>
    </source>
</evidence>
<dbReference type="InterPro" id="IPR051198">
    <property type="entry name" value="BchE-like"/>
</dbReference>
<sequence>MDCVLVQCLPQNELYDARYQSENLALGYLSSSLRKNGFTVAVLDAHLEELAPQQTVDAILRYQPMIVGFSSSAQDSISSTFEVAKLLRASGYQGHITIGGHFPTYEHQKFLEYISELDSVVRGEGELTIVEIVQRVREGRNLIGVKGVTCRDEANKIVANSDRELVEVLDTLPLPDRPTLHHLMSKNRRVSILASRGCYARCTFCSIQTFFNYRPRRVRKTENVVSEMKALYDQGVRKFKFVDDLFMDPSKKSQEWVKDLCYKLKEADMTDLNIWLQVRAVCVKEDIFKELLGVGLKKVFLGLESGHADTLKRYRKDITPEQNLEAVQVLKRVGVPEISIGMMIFEPDLTVQGIRDNIEFLKKIGSFDIRDVTGRFLPYAATPLTEQLLQENRIKRNSWYDIGSYDFLDPTVGLLFEMVNRYSDIARPSLKAVYQLDGLVRHLEARVQRHVSYYKEYSEIRRQVENYINEHGQLMLHLVQDTVEAADRENGEISLKQWYDVAERMFKDVEKTAYMLIAEIRELVTELELIDGSVDSIHIAEVKVLGTVINE</sequence>
<dbReference type="SUPFAM" id="SSF102114">
    <property type="entry name" value="Radical SAM enzymes"/>
    <property type="match status" value="1"/>
</dbReference>
<evidence type="ECO:0000256" key="4">
    <source>
        <dbReference type="ARBA" id="ARBA00022691"/>
    </source>
</evidence>
<dbReference type="Gene3D" id="3.20.20.70">
    <property type="entry name" value="Aldolase class I"/>
    <property type="match status" value="1"/>
</dbReference>
<dbReference type="PROSITE" id="PS51918">
    <property type="entry name" value="RADICAL_SAM"/>
    <property type="match status" value="1"/>
</dbReference>
<dbReference type="PANTHER" id="PTHR43409:SF7">
    <property type="entry name" value="BLL1977 PROTEIN"/>
    <property type="match status" value="1"/>
</dbReference>
<keyword evidence="11" id="KW-1185">Reference proteome</keyword>
<dbReference type="SFLD" id="SFLDG01123">
    <property type="entry name" value="methyltransferase_(Class_B)"/>
    <property type="match status" value="1"/>
</dbReference>
<keyword evidence="6" id="KW-0408">Iron</keyword>
<keyword evidence="5" id="KW-0479">Metal-binding</keyword>
<evidence type="ECO:0000259" key="8">
    <source>
        <dbReference type="PROSITE" id="PS51332"/>
    </source>
</evidence>
<dbReference type="PANTHER" id="PTHR43409">
    <property type="entry name" value="ANAEROBIC MAGNESIUM-PROTOPORPHYRIN IX MONOMETHYL ESTER CYCLASE-RELATED"/>
    <property type="match status" value="1"/>
</dbReference>
<comment type="caution">
    <text evidence="10">The sequence shown here is derived from an EMBL/GenBank/DDBJ whole genome shotgun (WGS) entry which is preliminary data.</text>
</comment>
<feature type="domain" description="Radical SAM core" evidence="9">
    <location>
        <begin position="184"/>
        <end position="421"/>
    </location>
</feature>
<accession>A0ABV5BZ93</accession>
<dbReference type="SMART" id="SM00729">
    <property type="entry name" value="Elp3"/>
    <property type="match status" value="1"/>
</dbReference>
<dbReference type="Pfam" id="PF04055">
    <property type="entry name" value="Radical_SAM"/>
    <property type="match status" value="1"/>
</dbReference>
<feature type="domain" description="B12-binding" evidence="8">
    <location>
        <begin position="1"/>
        <end position="143"/>
    </location>
</feature>
<dbReference type="Pfam" id="PF02310">
    <property type="entry name" value="B12-binding"/>
    <property type="match status" value="1"/>
</dbReference>
<dbReference type="Proteomes" id="UP001580430">
    <property type="component" value="Unassembled WGS sequence"/>
</dbReference>
<organism evidence="10 11">
    <name type="scientific">Paenibacillus medicaginis</name>
    <dbReference type="NCBI Taxonomy" id="1470560"/>
    <lineage>
        <taxon>Bacteria</taxon>
        <taxon>Bacillati</taxon>
        <taxon>Bacillota</taxon>
        <taxon>Bacilli</taxon>
        <taxon>Bacillales</taxon>
        <taxon>Paenibacillaceae</taxon>
        <taxon>Paenibacillus</taxon>
    </lineage>
</organism>
<dbReference type="SFLD" id="SFLDS00029">
    <property type="entry name" value="Radical_SAM"/>
    <property type="match status" value="1"/>
</dbReference>
<dbReference type="InterPro" id="IPR006158">
    <property type="entry name" value="Cobalamin-bd"/>
</dbReference>
<comment type="cofactor">
    <cofactor evidence="1">
        <name>[4Fe-4S] cluster</name>
        <dbReference type="ChEBI" id="CHEBI:49883"/>
    </cofactor>
</comment>
<keyword evidence="2" id="KW-0489">Methyltransferase</keyword>
<dbReference type="InterPro" id="IPR058240">
    <property type="entry name" value="rSAM_sf"/>
</dbReference>
<dbReference type="RefSeq" id="WP_375519728.1">
    <property type="nucleotide sequence ID" value="NZ_JBHIRY010000006.1"/>
</dbReference>
<evidence type="ECO:0000256" key="1">
    <source>
        <dbReference type="ARBA" id="ARBA00001966"/>
    </source>
</evidence>
<keyword evidence="4" id="KW-0949">S-adenosyl-L-methionine</keyword>
<dbReference type="CDD" id="cd01335">
    <property type="entry name" value="Radical_SAM"/>
    <property type="match status" value="1"/>
</dbReference>
<dbReference type="InterPro" id="IPR013785">
    <property type="entry name" value="Aldolase_TIM"/>
</dbReference>
<gene>
    <name evidence="10" type="ORF">ACE5LO_09280</name>
</gene>
<evidence type="ECO:0000256" key="5">
    <source>
        <dbReference type="ARBA" id="ARBA00022723"/>
    </source>
</evidence>
<dbReference type="CDD" id="cd02068">
    <property type="entry name" value="radical_SAM_B12_BD"/>
    <property type="match status" value="1"/>
</dbReference>
<name>A0ABV5BZ93_9BACL</name>
<evidence type="ECO:0000313" key="10">
    <source>
        <dbReference type="EMBL" id="MFB5760584.1"/>
    </source>
</evidence>
<dbReference type="InterPro" id="IPR034466">
    <property type="entry name" value="Methyltransferase_Class_B"/>
</dbReference>
<dbReference type="EMBL" id="JBHIRY010000006">
    <property type="protein sequence ID" value="MFB5760584.1"/>
    <property type="molecule type" value="Genomic_DNA"/>
</dbReference>
<evidence type="ECO:0000259" key="9">
    <source>
        <dbReference type="PROSITE" id="PS51918"/>
    </source>
</evidence>
<dbReference type="InterPro" id="IPR036724">
    <property type="entry name" value="Cobalamin-bd_sf"/>
</dbReference>
<keyword evidence="7" id="KW-0411">Iron-sulfur</keyword>
<dbReference type="SUPFAM" id="SSF52242">
    <property type="entry name" value="Cobalamin (vitamin B12)-binding domain"/>
    <property type="match status" value="1"/>
</dbReference>
<evidence type="ECO:0000313" key="11">
    <source>
        <dbReference type="Proteomes" id="UP001580430"/>
    </source>
</evidence>